<evidence type="ECO:0000259" key="1">
    <source>
        <dbReference type="Pfam" id="PF23947"/>
    </source>
</evidence>
<protein>
    <recommendedName>
        <fullName evidence="1">DUF7281 domain-containing protein</fullName>
    </recommendedName>
</protein>
<gene>
    <name evidence="2" type="ORF">D1627_10575</name>
</gene>
<dbReference type="InterPro" id="IPR055705">
    <property type="entry name" value="DUF7281"/>
</dbReference>
<evidence type="ECO:0000313" key="2">
    <source>
        <dbReference type="EMBL" id="RIJ37880.1"/>
    </source>
</evidence>
<proteinExistence type="predicted"/>
<accession>A0A399S1B2</accession>
<reference evidence="3" key="1">
    <citation type="submission" date="2018-08" db="EMBL/GenBank/DDBJ databases">
        <title>Mucilaginibacter sp. MYSH2.</title>
        <authorList>
            <person name="Seo T."/>
        </authorList>
    </citation>
    <scope>NUCLEOTIDE SEQUENCE [LARGE SCALE GENOMIC DNA]</scope>
    <source>
        <strain evidence="3">KIRAN</strain>
    </source>
</reference>
<organism evidence="2 3">
    <name type="scientific">Pontibacter oryzae</name>
    <dbReference type="NCBI Taxonomy" id="2304593"/>
    <lineage>
        <taxon>Bacteria</taxon>
        <taxon>Pseudomonadati</taxon>
        <taxon>Bacteroidota</taxon>
        <taxon>Cytophagia</taxon>
        <taxon>Cytophagales</taxon>
        <taxon>Hymenobacteraceae</taxon>
        <taxon>Pontibacter</taxon>
    </lineage>
</organism>
<comment type="caution">
    <text evidence="2">The sequence shown here is derived from an EMBL/GenBank/DDBJ whole genome shotgun (WGS) entry which is preliminary data.</text>
</comment>
<dbReference type="Proteomes" id="UP000266005">
    <property type="component" value="Unassembled WGS sequence"/>
</dbReference>
<name>A0A399S1B2_9BACT</name>
<dbReference type="AlphaFoldDB" id="A0A399S1B2"/>
<dbReference type="Pfam" id="PF23947">
    <property type="entry name" value="DUF7281"/>
    <property type="match status" value="1"/>
</dbReference>
<dbReference type="EMBL" id="QWGE01000003">
    <property type="protein sequence ID" value="RIJ37880.1"/>
    <property type="molecule type" value="Genomic_DNA"/>
</dbReference>
<sequence length="282" mass="32509">MQLCQGEKLPASKLNYPLVSELVEEDIIVDNRAGRSKSVLSLPRPEELKAFLLSRYAIANLENYIQVLSDEVSRSQLVQIAADSKIKKVRTFKGFLVNCYEPVHSSLHEASYLITPPAGTFQFIYDYESFVPHPDVTIVGIENPENFSQVDRQRHLFKNIHPLFVSRYPQYQSKDLIRWLKTIPNPYLHFGDFDFAGIRIYLHEYKRHLGSRATWLVPEDVESLLVKWGSKNLYDIQKITFDQNLIEEPAILSMIELLHKYKKGLEQEALIINKSVVGDSVS</sequence>
<dbReference type="OrthoDB" id="9811427at2"/>
<evidence type="ECO:0000313" key="3">
    <source>
        <dbReference type="Proteomes" id="UP000266005"/>
    </source>
</evidence>
<keyword evidence="3" id="KW-1185">Reference proteome</keyword>
<feature type="domain" description="DUF7281" evidence="1">
    <location>
        <begin position="137"/>
        <end position="274"/>
    </location>
</feature>